<protein>
    <recommendedName>
        <fullName evidence="3">Reverse transcriptase domain-containing protein</fullName>
    </recommendedName>
</protein>
<dbReference type="PANTHER" id="PTHR33050">
    <property type="entry name" value="REVERSE TRANSCRIPTASE DOMAIN-CONTAINING PROTEIN"/>
    <property type="match status" value="1"/>
</dbReference>
<dbReference type="InterPro" id="IPR052055">
    <property type="entry name" value="Hepadnavirus_pol/RT"/>
</dbReference>
<dbReference type="PANTHER" id="PTHR33050:SF7">
    <property type="entry name" value="RIBONUCLEASE H"/>
    <property type="match status" value="1"/>
</dbReference>
<dbReference type="Proteomes" id="UP000008141">
    <property type="component" value="Unassembled WGS sequence"/>
</dbReference>
<dbReference type="InParanoid" id="E1ZQA5"/>
<dbReference type="RefSeq" id="XP_005844091.1">
    <property type="nucleotide sequence ID" value="XM_005844029.1"/>
</dbReference>
<proteinExistence type="predicted"/>
<dbReference type="OrthoDB" id="534186at2759"/>
<evidence type="ECO:0000313" key="1">
    <source>
        <dbReference type="EMBL" id="EFN51989.1"/>
    </source>
</evidence>
<evidence type="ECO:0008006" key="3">
    <source>
        <dbReference type="Google" id="ProtNLM"/>
    </source>
</evidence>
<dbReference type="GeneID" id="17351340"/>
<sequence length="415" mass="46502">MAHPQALLEALEYGQATGQLQHLPEPLQQEARHQGASASRLLWREVEEAAVRAQLQQLELALALPPGEVAATDADQISRRTALLRPKGDFVAHCLRPHLPAIRTLLSDGGELRKPSKLVLSGQQRGFRLPLTSPLAAAQQEHPRYKQNLMRARRMISRTVGISEEEAQEQFLSGSVPPPIQLPNHASLAKHEAWAVEQVEEWKRSGAVKEWPFEQPPHHVAPLGVVEESKLGELKRRLIWDGVVINCHTTYTRHWTYVGFCLRGKYHVFTVPAFGLALVPYWYTTLKQELYLPLRRRGIRLSSLIDDTAVFANGGSQGAALSLCLQLRYLGLMVDTEQMVFRVPDDKLGEFLEEAEAALQERAMTGRQVRRLAGKLVSFTLAVQGAPLLFRALFHAARPARRSPPIRELTPYSPV</sequence>
<accession>E1ZQA5</accession>
<dbReference type="KEGG" id="cvr:CHLNCDRAFT_54750"/>
<dbReference type="EMBL" id="GL433859">
    <property type="protein sequence ID" value="EFN51989.1"/>
    <property type="molecule type" value="Genomic_DNA"/>
</dbReference>
<organism evidence="2">
    <name type="scientific">Chlorella variabilis</name>
    <name type="common">Green alga</name>
    <dbReference type="NCBI Taxonomy" id="554065"/>
    <lineage>
        <taxon>Eukaryota</taxon>
        <taxon>Viridiplantae</taxon>
        <taxon>Chlorophyta</taxon>
        <taxon>core chlorophytes</taxon>
        <taxon>Trebouxiophyceae</taxon>
        <taxon>Chlorellales</taxon>
        <taxon>Chlorellaceae</taxon>
        <taxon>Chlorella clade</taxon>
        <taxon>Chlorella</taxon>
    </lineage>
</organism>
<name>E1ZQA5_CHLVA</name>
<dbReference type="AlphaFoldDB" id="E1ZQA5"/>
<evidence type="ECO:0000313" key="2">
    <source>
        <dbReference type="Proteomes" id="UP000008141"/>
    </source>
</evidence>
<gene>
    <name evidence="1" type="ORF">CHLNCDRAFT_54750</name>
</gene>
<keyword evidence="2" id="KW-1185">Reference proteome</keyword>
<reference evidence="1 2" key="1">
    <citation type="journal article" date="2010" name="Plant Cell">
        <title>The Chlorella variabilis NC64A genome reveals adaptation to photosymbiosis, coevolution with viruses, and cryptic sex.</title>
        <authorList>
            <person name="Blanc G."/>
            <person name="Duncan G."/>
            <person name="Agarkova I."/>
            <person name="Borodovsky M."/>
            <person name="Gurnon J."/>
            <person name="Kuo A."/>
            <person name="Lindquist E."/>
            <person name="Lucas S."/>
            <person name="Pangilinan J."/>
            <person name="Polle J."/>
            <person name="Salamov A."/>
            <person name="Terry A."/>
            <person name="Yamada T."/>
            <person name="Dunigan D.D."/>
            <person name="Grigoriev I.V."/>
            <person name="Claverie J.M."/>
            <person name="Van Etten J.L."/>
        </authorList>
    </citation>
    <scope>NUCLEOTIDE SEQUENCE [LARGE SCALE GENOMIC DNA]</scope>
    <source>
        <strain evidence="1 2">NC64A</strain>
    </source>
</reference>